<dbReference type="Proteomes" id="UP000011682">
    <property type="component" value="Unassembled WGS sequence"/>
</dbReference>
<keyword evidence="2" id="KW-1185">Reference proteome</keyword>
<dbReference type="AlphaFoldDB" id="S9QRZ9"/>
<proteinExistence type="predicted"/>
<sequence>MHLPGFSSTVLWALLASADDSGVREPNVRTLLLADPSRGQVPTLYVGERLTTVLRLDQACVPARTTLLGWEGRFEPVLCHGRAVYLHPVRELAPEDRFLLRVTLADGTEWPFTVAAREQGSHRHPVDQQVDVFTQPEGVERLRAALSLALRYQAELGEQVARYQREETSVDHAWATLLADGRVKETPFERLRLETLEEGGVKMTVLYFVAMERTKVAVVIDLENIHGTAPWRLGETRLSALKNPLVTKPFALRMNRPEIDPGASGRIVVVVDRREFTTDAGLVDLNLDMAQWEGTLRVSIMLDRRLLKEKK</sequence>
<dbReference type="EMBL" id="ANAH02000004">
    <property type="protein sequence ID" value="EPX64044.1"/>
    <property type="molecule type" value="Genomic_DNA"/>
</dbReference>
<name>S9QRZ9_CYSF2</name>
<dbReference type="RefSeq" id="WP_002621357.1">
    <property type="nucleotide sequence ID" value="NZ_ANAH02000004.1"/>
</dbReference>
<evidence type="ECO:0000313" key="1">
    <source>
        <dbReference type="EMBL" id="EPX64044.1"/>
    </source>
</evidence>
<evidence type="ECO:0008006" key="3">
    <source>
        <dbReference type="Google" id="ProtNLM"/>
    </source>
</evidence>
<organism evidence="1 2">
    <name type="scientific">Cystobacter fuscus (strain ATCC 25194 / DSM 2262 / NBRC 100088 / M29)</name>
    <dbReference type="NCBI Taxonomy" id="1242864"/>
    <lineage>
        <taxon>Bacteria</taxon>
        <taxon>Pseudomonadati</taxon>
        <taxon>Myxococcota</taxon>
        <taxon>Myxococcia</taxon>
        <taxon>Myxococcales</taxon>
        <taxon>Cystobacterineae</taxon>
        <taxon>Archangiaceae</taxon>
        <taxon>Cystobacter</taxon>
    </lineage>
</organism>
<protein>
    <recommendedName>
        <fullName evidence="3">DUF2381 family protein</fullName>
    </recommendedName>
</protein>
<comment type="caution">
    <text evidence="1">The sequence shown here is derived from an EMBL/GenBank/DDBJ whole genome shotgun (WGS) entry which is preliminary data.</text>
</comment>
<dbReference type="Pfam" id="PF09544">
    <property type="entry name" value="DUF2381"/>
    <property type="match status" value="1"/>
</dbReference>
<dbReference type="InterPro" id="IPR011754">
    <property type="entry name" value="Mxa_paralog_2268"/>
</dbReference>
<reference evidence="1" key="1">
    <citation type="submission" date="2013-05" db="EMBL/GenBank/DDBJ databases">
        <title>Genome assembly of Cystobacter fuscus DSM 2262.</title>
        <authorList>
            <person name="Sharma G."/>
            <person name="Khatri I."/>
            <person name="Kaur C."/>
            <person name="Mayilraj S."/>
            <person name="Subramanian S."/>
        </authorList>
    </citation>
    <scope>NUCLEOTIDE SEQUENCE [LARGE SCALE GENOMIC DNA]</scope>
    <source>
        <strain evidence="1">DSM 2262</strain>
    </source>
</reference>
<gene>
    <name evidence="1" type="ORF">D187_005177</name>
</gene>
<evidence type="ECO:0000313" key="2">
    <source>
        <dbReference type="Proteomes" id="UP000011682"/>
    </source>
</evidence>
<accession>S9QRZ9</accession>